<dbReference type="SUPFAM" id="SSF57667">
    <property type="entry name" value="beta-beta-alpha zinc fingers"/>
    <property type="match status" value="2"/>
</dbReference>
<feature type="domain" description="C2H2-type" evidence="9">
    <location>
        <begin position="84"/>
        <end position="106"/>
    </location>
</feature>
<evidence type="ECO:0000256" key="2">
    <source>
        <dbReference type="ARBA" id="ARBA00022490"/>
    </source>
</evidence>
<keyword evidence="4" id="KW-0479">Metal-binding</keyword>
<comment type="subcellular location">
    <subcellularLocation>
        <location evidence="1">Cytoplasm</location>
    </subcellularLocation>
</comment>
<accession>A0AAV4ZYW5</accession>
<dbReference type="PANTHER" id="PTHR13182:SF8">
    <property type="entry name" value="CYTOPLASMIC 60S SUBUNIT BIOGENESIS FACTOR ZNF622"/>
    <property type="match status" value="1"/>
</dbReference>
<dbReference type="PANTHER" id="PTHR13182">
    <property type="entry name" value="ZINC FINGER PROTEIN 622"/>
    <property type="match status" value="1"/>
</dbReference>
<dbReference type="InterPro" id="IPR013087">
    <property type="entry name" value="Znf_C2H2_type"/>
</dbReference>
<keyword evidence="6" id="KW-0862">Zinc</keyword>
<feature type="compositionally biased region" description="Basic and acidic residues" evidence="8">
    <location>
        <begin position="120"/>
        <end position="130"/>
    </location>
</feature>
<feature type="compositionally biased region" description="Acidic residues" evidence="8">
    <location>
        <begin position="316"/>
        <end position="343"/>
    </location>
</feature>
<dbReference type="Gene3D" id="3.30.160.60">
    <property type="entry name" value="Classic Zinc Finger"/>
    <property type="match status" value="1"/>
</dbReference>
<evidence type="ECO:0000313" key="11">
    <source>
        <dbReference type="Proteomes" id="UP001050691"/>
    </source>
</evidence>
<evidence type="ECO:0000256" key="1">
    <source>
        <dbReference type="ARBA" id="ARBA00004496"/>
    </source>
</evidence>
<evidence type="ECO:0000256" key="3">
    <source>
        <dbReference type="ARBA" id="ARBA00022517"/>
    </source>
</evidence>
<keyword evidence="3" id="KW-0690">Ribosome biogenesis</keyword>
<dbReference type="GO" id="GO:0003676">
    <property type="term" value="F:nucleic acid binding"/>
    <property type="evidence" value="ECO:0007669"/>
    <property type="project" value="InterPro"/>
</dbReference>
<dbReference type="AlphaFoldDB" id="A0AAV4ZYW5"/>
<organism evidence="10 11">
    <name type="scientific">Clathrus columnatus</name>
    <dbReference type="NCBI Taxonomy" id="1419009"/>
    <lineage>
        <taxon>Eukaryota</taxon>
        <taxon>Fungi</taxon>
        <taxon>Dikarya</taxon>
        <taxon>Basidiomycota</taxon>
        <taxon>Agaricomycotina</taxon>
        <taxon>Agaricomycetes</taxon>
        <taxon>Phallomycetidae</taxon>
        <taxon>Phallales</taxon>
        <taxon>Clathraceae</taxon>
        <taxon>Clathrus</taxon>
    </lineage>
</organism>
<comment type="similarity">
    <text evidence="7">Belongs to the REI1 family.</text>
</comment>
<reference evidence="10" key="1">
    <citation type="submission" date="2021-10" db="EMBL/GenBank/DDBJ databases">
        <title>De novo Genome Assembly of Clathrus columnatus (Basidiomycota, Fungi) Using Illumina and Nanopore Sequence Data.</title>
        <authorList>
            <person name="Ogiso-Tanaka E."/>
            <person name="Itagaki H."/>
            <person name="Hosoya T."/>
            <person name="Hosaka K."/>
        </authorList>
    </citation>
    <scope>NUCLEOTIDE SEQUENCE</scope>
    <source>
        <strain evidence="10">MO-923</strain>
    </source>
</reference>
<feature type="region of interest" description="Disordered" evidence="8">
    <location>
        <begin position="304"/>
        <end position="347"/>
    </location>
</feature>
<dbReference type="GO" id="GO:0005737">
    <property type="term" value="C:cytoplasm"/>
    <property type="evidence" value="ECO:0007669"/>
    <property type="project" value="UniProtKB-SubCell"/>
</dbReference>
<evidence type="ECO:0000313" key="10">
    <source>
        <dbReference type="EMBL" id="GJJ06312.1"/>
    </source>
</evidence>
<keyword evidence="5" id="KW-0677">Repeat</keyword>
<dbReference type="GO" id="GO:0030687">
    <property type="term" value="C:preribosome, large subunit precursor"/>
    <property type="evidence" value="ECO:0007669"/>
    <property type="project" value="TreeGrafter"/>
</dbReference>
<dbReference type="SMART" id="SM00451">
    <property type="entry name" value="ZnF_U1"/>
    <property type="match status" value="1"/>
</dbReference>
<dbReference type="InterPro" id="IPR041661">
    <property type="entry name" value="ZN622/Rei1/Reh1_Znf-C2H2"/>
</dbReference>
<evidence type="ECO:0000256" key="8">
    <source>
        <dbReference type="SAM" id="MobiDB-lite"/>
    </source>
</evidence>
<sequence>MSVLAETQVLTIFALPRSSLPVRSPPVQYEGISSNFSELRHNNIEFVQRRIASLPPISAAVFNEKVLQRRAETAVTTSLNGATCDICKKVYTTENAYRSHLNSRKHKETELKLQMNPRPEVPKKELKLERNNSVTTEPLDPVSSVHTGSGQAVPEMTSGSTQEEERQEDDAEGGPNDTIDAKIAASRRRLTPNSCLFCNHQSSSMELVVQHMTEQHSFFIPDIEYLQDLEGLLSYLGEKVAVGNICLFCNSKSREFRTLEAVWKHMIDKSHCKIAYDTERDRLEISDFYDFSSSYPGITKQTKTKGETVRVVSTGSEDDGDGEEWEDVDEEPGEVEQGESTDEEISRHGQITYGDTEFELVLPSGARIGHRSLRRYYAQSFTSFQPPTEDPKSGAAIVRRLLTDKQSDLIPVKGGFGAFGSGMQVIKARNRGEAREAGRHIREFRDQKRKEDYKTRVAFVHNHQKHYRDPLLQVGFSSYLAYLMKLMYVVSEICFAAGVGEVSYILDILRSPFDPIPS</sequence>
<evidence type="ECO:0000259" key="9">
    <source>
        <dbReference type="PROSITE" id="PS00028"/>
    </source>
</evidence>
<dbReference type="InterPro" id="IPR036236">
    <property type="entry name" value="Znf_C2H2_sf"/>
</dbReference>
<keyword evidence="11" id="KW-1185">Reference proteome</keyword>
<proteinExistence type="inferred from homology"/>
<dbReference type="InterPro" id="IPR003604">
    <property type="entry name" value="Matrin/U1-like-C_Znf_C2H2"/>
</dbReference>
<dbReference type="SMART" id="SM00355">
    <property type="entry name" value="ZnF_C2H2"/>
    <property type="match status" value="3"/>
</dbReference>
<dbReference type="GO" id="GO:0008270">
    <property type="term" value="F:zinc ion binding"/>
    <property type="evidence" value="ECO:0007669"/>
    <property type="project" value="InterPro"/>
</dbReference>
<evidence type="ECO:0000256" key="4">
    <source>
        <dbReference type="ARBA" id="ARBA00022723"/>
    </source>
</evidence>
<dbReference type="Pfam" id="PF12756">
    <property type="entry name" value="zf-C2H2_2"/>
    <property type="match status" value="1"/>
</dbReference>
<dbReference type="GO" id="GO:0042273">
    <property type="term" value="P:ribosomal large subunit biogenesis"/>
    <property type="evidence" value="ECO:0007669"/>
    <property type="project" value="TreeGrafter"/>
</dbReference>
<gene>
    <name evidence="10" type="ORF">Clacol_000503</name>
</gene>
<dbReference type="Pfam" id="PF12874">
    <property type="entry name" value="zf-met"/>
    <property type="match status" value="1"/>
</dbReference>
<evidence type="ECO:0000256" key="5">
    <source>
        <dbReference type="ARBA" id="ARBA00022737"/>
    </source>
</evidence>
<name>A0AAV4ZYW5_9AGAM</name>
<keyword evidence="2" id="KW-0963">Cytoplasm</keyword>
<dbReference type="PROSITE" id="PS00028">
    <property type="entry name" value="ZINC_FINGER_C2H2_1"/>
    <property type="match status" value="1"/>
</dbReference>
<dbReference type="Proteomes" id="UP001050691">
    <property type="component" value="Unassembled WGS sequence"/>
</dbReference>
<dbReference type="EMBL" id="BPWL01000001">
    <property type="protein sequence ID" value="GJJ06312.1"/>
    <property type="molecule type" value="Genomic_DNA"/>
</dbReference>
<evidence type="ECO:0000256" key="6">
    <source>
        <dbReference type="ARBA" id="ARBA00022833"/>
    </source>
</evidence>
<feature type="region of interest" description="Disordered" evidence="8">
    <location>
        <begin position="100"/>
        <end position="178"/>
    </location>
</feature>
<dbReference type="InterPro" id="IPR040025">
    <property type="entry name" value="Znf622/Rei1/Reh1"/>
</dbReference>
<protein>
    <recommendedName>
        <fullName evidence="9">C2H2-type domain-containing protein</fullName>
    </recommendedName>
</protein>
<comment type="caution">
    <text evidence="10">The sequence shown here is derived from an EMBL/GenBank/DDBJ whole genome shotgun (WGS) entry which is preliminary data.</text>
</comment>
<evidence type="ECO:0000256" key="7">
    <source>
        <dbReference type="ARBA" id="ARBA00034126"/>
    </source>
</evidence>